<dbReference type="InParanoid" id="A0A067QVV3"/>
<dbReference type="EMBL" id="KK852895">
    <property type="protein sequence ID" value="KDR14184.1"/>
    <property type="molecule type" value="Genomic_DNA"/>
</dbReference>
<reference evidence="2 3" key="1">
    <citation type="journal article" date="2014" name="Nat. Commun.">
        <title>Molecular traces of alternative social organization in a termite genome.</title>
        <authorList>
            <person name="Terrapon N."/>
            <person name="Li C."/>
            <person name="Robertson H.M."/>
            <person name="Ji L."/>
            <person name="Meng X."/>
            <person name="Booth W."/>
            <person name="Chen Z."/>
            <person name="Childers C.P."/>
            <person name="Glastad K.M."/>
            <person name="Gokhale K."/>
            <person name="Gowin J."/>
            <person name="Gronenberg W."/>
            <person name="Hermansen R.A."/>
            <person name="Hu H."/>
            <person name="Hunt B.G."/>
            <person name="Huylmans A.K."/>
            <person name="Khalil S.M."/>
            <person name="Mitchell R.D."/>
            <person name="Munoz-Torres M.C."/>
            <person name="Mustard J.A."/>
            <person name="Pan H."/>
            <person name="Reese J.T."/>
            <person name="Scharf M.E."/>
            <person name="Sun F."/>
            <person name="Vogel H."/>
            <person name="Xiao J."/>
            <person name="Yang W."/>
            <person name="Yang Z."/>
            <person name="Yang Z."/>
            <person name="Zhou J."/>
            <person name="Zhu J."/>
            <person name="Brent C.S."/>
            <person name="Elsik C.G."/>
            <person name="Goodisman M.A."/>
            <person name="Liberles D.A."/>
            <person name="Roe R.M."/>
            <person name="Vargo E.L."/>
            <person name="Vilcinskas A."/>
            <person name="Wang J."/>
            <person name="Bornberg-Bauer E."/>
            <person name="Korb J."/>
            <person name="Zhang G."/>
            <person name="Liebig J."/>
        </authorList>
    </citation>
    <scope>NUCLEOTIDE SEQUENCE [LARGE SCALE GENOMIC DNA]</scope>
    <source>
        <tissue evidence="2">Whole organism</tissue>
    </source>
</reference>
<evidence type="ECO:0000256" key="1">
    <source>
        <dbReference type="SAM" id="SignalP"/>
    </source>
</evidence>
<sequence length="225" mass="25391">MGLALLIRRRQQPSCLIITTLTLLSVSTLTTCTLEYTTQDVSHNKHRTDRTANNSQEAAVTNYEFEAKDTSMSRNVTDYSVDISTKSIQSIGHLPTINSLTFKTNSDFNSSLSIGFTLLKIISSISQNCWNESDVAKCVRDTVIRFMSSGLYSENSYWISRSVVNNETEHDEVFKNTEENISVFQEIVLKQLRSYDVSVNLSEFGNQVDDSARAMLSWFQPGKLL</sequence>
<organism evidence="2 3">
    <name type="scientific">Zootermopsis nevadensis</name>
    <name type="common">Dampwood termite</name>
    <dbReference type="NCBI Taxonomy" id="136037"/>
    <lineage>
        <taxon>Eukaryota</taxon>
        <taxon>Metazoa</taxon>
        <taxon>Ecdysozoa</taxon>
        <taxon>Arthropoda</taxon>
        <taxon>Hexapoda</taxon>
        <taxon>Insecta</taxon>
        <taxon>Pterygota</taxon>
        <taxon>Neoptera</taxon>
        <taxon>Polyneoptera</taxon>
        <taxon>Dictyoptera</taxon>
        <taxon>Blattodea</taxon>
        <taxon>Blattoidea</taxon>
        <taxon>Termitoidae</taxon>
        <taxon>Termopsidae</taxon>
        <taxon>Zootermopsis</taxon>
    </lineage>
</organism>
<dbReference type="AlphaFoldDB" id="A0A067QVV3"/>
<gene>
    <name evidence="2" type="ORF">L798_11592</name>
</gene>
<feature type="signal peptide" evidence="1">
    <location>
        <begin position="1"/>
        <end position="30"/>
    </location>
</feature>
<dbReference type="Proteomes" id="UP000027135">
    <property type="component" value="Unassembled WGS sequence"/>
</dbReference>
<name>A0A067QVV3_ZOONE</name>
<evidence type="ECO:0000313" key="3">
    <source>
        <dbReference type="Proteomes" id="UP000027135"/>
    </source>
</evidence>
<accession>A0A067QVV3</accession>
<feature type="chain" id="PRO_5001644458" evidence="1">
    <location>
        <begin position="31"/>
        <end position="225"/>
    </location>
</feature>
<proteinExistence type="predicted"/>
<keyword evidence="1" id="KW-0732">Signal</keyword>
<evidence type="ECO:0000313" key="2">
    <source>
        <dbReference type="EMBL" id="KDR14184.1"/>
    </source>
</evidence>
<protein>
    <submittedName>
        <fullName evidence="2">Uncharacterized protein</fullName>
    </submittedName>
</protein>
<keyword evidence="3" id="KW-1185">Reference proteome</keyword>